<dbReference type="AlphaFoldDB" id="J4GIP9"/>
<dbReference type="STRING" id="599839.J4GIP9"/>
<feature type="transmembrane region" description="Helical" evidence="6">
    <location>
        <begin position="105"/>
        <end position="124"/>
    </location>
</feature>
<feature type="transmembrane region" description="Helical" evidence="6">
    <location>
        <begin position="26"/>
        <end position="48"/>
    </location>
</feature>
<evidence type="ECO:0000256" key="4">
    <source>
        <dbReference type="ARBA" id="ARBA00023136"/>
    </source>
</evidence>
<evidence type="ECO:0000313" key="9">
    <source>
        <dbReference type="Proteomes" id="UP000006352"/>
    </source>
</evidence>
<feature type="transmembrane region" description="Helical" evidence="6">
    <location>
        <begin position="194"/>
        <end position="215"/>
    </location>
</feature>
<evidence type="ECO:0000259" key="7">
    <source>
        <dbReference type="PROSITE" id="PS50850"/>
    </source>
</evidence>
<dbReference type="Proteomes" id="UP000006352">
    <property type="component" value="Unassembled WGS sequence"/>
</dbReference>
<sequence>MDSSFYRNPFVGFIPRREKSVDGQTLWAALCSLSWVQWGHFWCGWLAWICDSYDFFSVSLSVTNLEKQFSKPANSITTAITLTLLFRSLGAFIFGALSDRYGRKWPLIANLLLAAAFELGSGFVQTFPQFLAVRSLFGVAMGGIWGLASSTALENLPVEVRGLASGFLQEGYAVGYLIAAVVNLWLVPETTSSWRSLFFLGAGLSTFSAFTRLFLPESEYFERAKAAELASGRINTNKTRIFLRETGQMLKRHWMLCCYAIVLMSGFNFLSHGSQDLYPTYLTTTKGFSEHDATVATIIGNLGAIAGGTIAGWLSQYIGRRLTVILCVVIVGAFIPLWILPNGFSALSAGAFCVQFGVQGAWGVIPIFLAEMSPPAFRATFPGTAYQIGNMVSSASAQIEATGGDNIKTTIISNGQPKVVANYATVQGILVGVVAGFVILCTIVAPENHGSHFEKYKAAFEEGAGRDEEMLEGDVDPGDISESPASRPVSVKEVNEKEFDAA</sequence>
<feature type="transmembrane region" description="Helical" evidence="6">
    <location>
        <begin position="130"/>
        <end position="150"/>
    </location>
</feature>
<dbReference type="CDD" id="cd17316">
    <property type="entry name" value="MFS_SV2_like"/>
    <property type="match status" value="1"/>
</dbReference>
<dbReference type="EMBL" id="HE797468">
    <property type="protein sequence ID" value="CCM06723.1"/>
    <property type="molecule type" value="Genomic_DNA"/>
</dbReference>
<dbReference type="InterPro" id="IPR005828">
    <property type="entry name" value="MFS_sugar_transport-like"/>
</dbReference>
<evidence type="ECO:0000256" key="2">
    <source>
        <dbReference type="ARBA" id="ARBA00022692"/>
    </source>
</evidence>
<feature type="transmembrane region" description="Helical" evidence="6">
    <location>
        <begin position="420"/>
        <end position="445"/>
    </location>
</feature>
<evidence type="ECO:0000256" key="3">
    <source>
        <dbReference type="ARBA" id="ARBA00022989"/>
    </source>
</evidence>
<feature type="domain" description="Major facilitator superfamily (MFS) profile" evidence="7">
    <location>
        <begin position="40"/>
        <end position="449"/>
    </location>
</feature>
<dbReference type="Pfam" id="PF00083">
    <property type="entry name" value="Sugar_tr"/>
    <property type="match status" value="1"/>
</dbReference>
<feature type="compositionally biased region" description="Acidic residues" evidence="5">
    <location>
        <begin position="469"/>
        <end position="479"/>
    </location>
</feature>
<feature type="region of interest" description="Disordered" evidence="5">
    <location>
        <begin position="467"/>
        <end position="502"/>
    </location>
</feature>
<dbReference type="HOGENOM" id="CLU_001265_46_1_1"/>
<dbReference type="SUPFAM" id="SSF103473">
    <property type="entry name" value="MFS general substrate transporter"/>
    <property type="match status" value="1"/>
</dbReference>
<proteinExistence type="predicted"/>
<accession>J4GIP9</accession>
<organism evidence="8 9">
    <name type="scientific">Fibroporia radiculosa</name>
    <dbReference type="NCBI Taxonomy" id="599839"/>
    <lineage>
        <taxon>Eukaryota</taxon>
        <taxon>Fungi</taxon>
        <taxon>Dikarya</taxon>
        <taxon>Basidiomycota</taxon>
        <taxon>Agaricomycotina</taxon>
        <taxon>Agaricomycetes</taxon>
        <taxon>Polyporales</taxon>
        <taxon>Fibroporiaceae</taxon>
        <taxon>Fibroporia</taxon>
    </lineage>
</organism>
<name>J4GIP9_9APHY</name>
<dbReference type="OrthoDB" id="5296287at2759"/>
<gene>
    <name evidence="8" type="ORF">FIBRA_09017</name>
</gene>
<dbReference type="Gene3D" id="1.20.1250.20">
    <property type="entry name" value="MFS general substrate transporter like domains"/>
    <property type="match status" value="2"/>
</dbReference>
<dbReference type="PROSITE" id="PS50850">
    <property type="entry name" value="MFS"/>
    <property type="match status" value="1"/>
</dbReference>
<dbReference type="InterPro" id="IPR036259">
    <property type="entry name" value="MFS_trans_sf"/>
</dbReference>
<keyword evidence="3 6" id="KW-1133">Transmembrane helix</keyword>
<dbReference type="PANTHER" id="PTHR23508:SF10">
    <property type="entry name" value="CARBOXYLIC ACID TRANSPORTER PROTEIN HOMOLOG"/>
    <property type="match status" value="1"/>
</dbReference>
<feature type="transmembrane region" description="Helical" evidence="6">
    <location>
        <begin position="322"/>
        <end position="340"/>
    </location>
</feature>
<dbReference type="GO" id="GO:0035879">
    <property type="term" value="P:plasma membrane lactate transport"/>
    <property type="evidence" value="ECO:0007669"/>
    <property type="project" value="TreeGrafter"/>
</dbReference>
<evidence type="ECO:0000256" key="1">
    <source>
        <dbReference type="ARBA" id="ARBA00004141"/>
    </source>
</evidence>
<dbReference type="PANTHER" id="PTHR23508">
    <property type="entry name" value="CARBOXYLIC ACID TRANSPORTER PROTEIN HOMOLOG"/>
    <property type="match status" value="1"/>
</dbReference>
<evidence type="ECO:0000256" key="5">
    <source>
        <dbReference type="SAM" id="MobiDB-lite"/>
    </source>
</evidence>
<protein>
    <recommendedName>
        <fullName evidence="7">Major facilitator superfamily (MFS) profile domain-containing protein</fullName>
    </recommendedName>
</protein>
<feature type="transmembrane region" description="Helical" evidence="6">
    <location>
        <begin position="254"/>
        <end position="273"/>
    </location>
</feature>
<feature type="compositionally biased region" description="Basic and acidic residues" evidence="5">
    <location>
        <begin position="493"/>
        <end position="502"/>
    </location>
</feature>
<feature type="transmembrane region" description="Helical" evidence="6">
    <location>
        <begin position="171"/>
        <end position="188"/>
    </location>
</feature>
<keyword evidence="2 6" id="KW-0812">Transmembrane</keyword>
<comment type="subcellular location">
    <subcellularLocation>
        <location evidence="1">Membrane</location>
        <topology evidence="1">Multi-pass membrane protein</topology>
    </subcellularLocation>
</comment>
<dbReference type="GeneID" id="24101623"/>
<reference evidence="8 9" key="1">
    <citation type="journal article" date="2012" name="Appl. Environ. Microbiol.">
        <title>Short-read sequencing for genomic analysis of the brown rot fungus Fibroporia radiculosa.</title>
        <authorList>
            <person name="Tang J.D."/>
            <person name="Perkins A.D."/>
            <person name="Sonstegard T.S."/>
            <person name="Schroeder S.G."/>
            <person name="Burgess S.C."/>
            <person name="Diehl S.V."/>
        </authorList>
    </citation>
    <scope>NUCLEOTIDE SEQUENCE [LARGE SCALE GENOMIC DNA]</scope>
    <source>
        <strain evidence="8 9">TFFH 294</strain>
    </source>
</reference>
<dbReference type="GO" id="GO:0005886">
    <property type="term" value="C:plasma membrane"/>
    <property type="evidence" value="ECO:0007669"/>
    <property type="project" value="TreeGrafter"/>
</dbReference>
<keyword evidence="9" id="KW-1185">Reference proteome</keyword>
<feature type="transmembrane region" description="Helical" evidence="6">
    <location>
        <begin position="76"/>
        <end position="98"/>
    </location>
</feature>
<dbReference type="InParanoid" id="J4GIP9"/>
<dbReference type="GO" id="GO:0015355">
    <property type="term" value="F:secondary active monocarboxylate transmembrane transporter activity"/>
    <property type="evidence" value="ECO:0007669"/>
    <property type="project" value="TreeGrafter"/>
</dbReference>
<keyword evidence="4 6" id="KW-0472">Membrane</keyword>
<evidence type="ECO:0000313" key="8">
    <source>
        <dbReference type="EMBL" id="CCM06723.1"/>
    </source>
</evidence>
<dbReference type="FunFam" id="1.20.1250.20:FF:000340">
    <property type="entry name" value="MFS transporter, SHS family, lactate transporter"/>
    <property type="match status" value="1"/>
</dbReference>
<feature type="transmembrane region" description="Helical" evidence="6">
    <location>
        <begin position="293"/>
        <end position="315"/>
    </location>
</feature>
<dbReference type="RefSeq" id="XP_012186006.1">
    <property type="nucleotide sequence ID" value="XM_012330616.1"/>
</dbReference>
<evidence type="ECO:0000256" key="6">
    <source>
        <dbReference type="SAM" id="Phobius"/>
    </source>
</evidence>
<dbReference type="InterPro" id="IPR020846">
    <property type="entry name" value="MFS_dom"/>
</dbReference>